<sequence>MKDKSDFVDSGFMLNSLEVARSGFLFNDFIDLMMHPFLRDKMFAMCRAAFELETFCKRNSLGVHFLVEAEELLLKRSEFSEKARALRRFFDIPARYIDQCKEEIFTDELLFSAWANKHKLFLDKAFKNEAISFAAEKFYKQVFCEGGKVMKFLEFVESVESMSDIRFNGSDLGFLRSYGEICRVSMKKPSPQPFASSFCVISSVSVRGIDLLRRNPYVFYVSRVLGLSPSNGIGRNMVLNLAVNRVAKMIMCEQWGEGNFSCFSDYVEKIFKDFFARDRDLLFLREAANSVIKSLTEKKTQSDSLGIRYVCTDSGNVMVDKVRLGLNISIKAGSAMLAFDESKKSVSVVILLFGRAPSWKSIENLDSFGAILAAFPAVGSICSYESVFLEFWLFEKSGELVVRRYKNDALELIENSIDSFFVWFEEILKKPYVCGEFLEYEKPFSQLARSCEW</sequence>
<keyword evidence="2" id="KW-1185">Reference proteome</keyword>
<dbReference type="EMBL" id="AP025225">
    <property type="protein sequence ID" value="BDB96204.1"/>
    <property type="molecule type" value="Genomic_DNA"/>
</dbReference>
<evidence type="ECO:0000313" key="2">
    <source>
        <dbReference type="Proteomes" id="UP001320209"/>
    </source>
</evidence>
<reference evidence="1" key="1">
    <citation type="submission" date="2021-10" db="EMBL/GenBank/DDBJ databases">
        <title>Genome Sequence of The Candidatus Hydrogeosomobacter endosymbioticus, an Intracellular Bacterial Symbiont of the Anaerobic Ciliate GW7.</title>
        <authorList>
            <person name="Shiohama Y."/>
            <person name="Shinzato N."/>
        </authorList>
    </citation>
    <scope>NUCLEOTIDE SEQUENCE [LARGE SCALE GENOMIC DNA]</scope>
    <source>
        <strain evidence="1">200920</strain>
    </source>
</reference>
<dbReference type="RefSeq" id="WP_236865727.1">
    <property type="nucleotide sequence ID" value="NZ_AP025225.1"/>
</dbReference>
<protein>
    <submittedName>
        <fullName evidence="1">Uncharacterized protein</fullName>
    </submittedName>
</protein>
<accession>A0ABN6L3B2</accession>
<evidence type="ECO:0000313" key="1">
    <source>
        <dbReference type="EMBL" id="BDB96204.1"/>
    </source>
</evidence>
<gene>
    <name evidence="1" type="ORF">HYD_3370</name>
</gene>
<proteinExistence type="predicted"/>
<dbReference type="Proteomes" id="UP001320209">
    <property type="component" value="Chromosome"/>
</dbReference>
<organism evidence="1 2">
    <name type="scientific">Candidatus Hydrogenosomobacter endosymbioticus</name>
    <dbReference type="NCBI Taxonomy" id="2558174"/>
    <lineage>
        <taxon>Bacteria</taxon>
        <taxon>Pseudomonadati</taxon>
        <taxon>Pseudomonadota</taxon>
        <taxon>Alphaproteobacteria</taxon>
        <taxon>Holosporales</taxon>
        <taxon>Holosporaceae</taxon>
        <taxon>Candidatus Hydrogenosomobacter</taxon>
    </lineage>
</organism>
<name>A0ABN6L3B2_9PROT</name>